<name>A0ABP0TBD7_9BRYO</name>
<organism evidence="1 2">
    <name type="scientific">Sphagnum troendelagicum</name>
    <dbReference type="NCBI Taxonomy" id="128251"/>
    <lineage>
        <taxon>Eukaryota</taxon>
        <taxon>Viridiplantae</taxon>
        <taxon>Streptophyta</taxon>
        <taxon>Embryophyta</taxon>
        <taxon>Bryophyta</taxon>
        <taxon>Sphagnophytina</taxon>
        <taxon>Sphagnopsida</taxon>
        <taxon>Sphagnales</taxon>
        <taxon>Sphagnaceae</taxon>
        <taxon>Sphagnum</taxon>
    </lineage>
</organism>
<gene>
    <name evidence="1" type="ORF">CSSPTR1EN2_LOCUS197</name>
</gene>
<sequence>MLEYGKGCWASHNGSPGAVPCSGLISVLNISSHGVHIFISAMPLGLQKSSGWVLALPVGHLPPAAKMFDSGS</sequence>
<protein>
    <submittedName>
        <fullName evidence="1">Uncharacterized protein</fullName>
    </submittedName>
</protein>
<proteinExistence type="predicted"/>
<accession>A0ABP0TBD7</accession>
<evidence type="ECO:0000313" key="1">
    <source>
        <dbReference type="EMBL" id="CAK9189546.1"/>
    </source>
</evidence>
<keyword evidence="2" id="KW-1185">Reference proteome</keyword>
<dbReference type="Proteomes" id="UP001497512">
    <property type="component" value="Chromosome 1"/>
</dbReference>
<reference evidence="1 2" key="1">
    <citation type="submission" date="2024-02" db="EMBL/GenBank/DDBJ databases">
        <authorList>
            <consortium name="ELIXIR-Norway"/>
            <consortium name="Elixir Norway"/>
        </authorList>
    </citation>
    <scope>NUCLEOTIDE SEQUENCE [LARGE SCALE GENOMIC DNA]</scope>
</reference>
<evidence type="ECO:0000313" key="2">
    <source>
        <dbReference type="Proteomes" id="UP001497512"/>
    </source>
</evidence>
<dbReference type="EMBL" id="OZ019893">
    <property type="protein sequence ID" value="CAK9189546.1"/>
    <property type="molecule type" value="Genomic_DNA"/>
</dbReference>